<evidence type="ECO:0000313" key="3">
    <source>
        <dbReference type="Proteomes" id="UP000051048"/>
    </source>
</evidence>
<comment type="caution">
    <text evidence="2">The sequence shown here is derived from an EMBL/GenBank/DDBJ whole genome shotgun (WGS) entry which is preliminary data.</text>
</comment>
<feature type="domain" description="Mga helix-turn-helix" evidence="1">
    <location>
        <begin position="43"/>
        <end position="122"/>
    </location>
</feature>
<dbReference type="EMBL" id="AZFH01000087">
    <property type="protein sequence ID" value="KRL79718.1"/>
    <property type="molecule type" value="Genomic_DNA"/>
</dbReference>
<dbReference type="OrthoDB" id="2363368at2"/>
<dbReference type="PATRIC" id="fig|1423740.3.peg.447"/>
<evidence type="ECO:0000313" key="2">
    <source>
        <dbReference type="EMBL" id="KRL79718.1"/>
    </source>
</evidence>
<organism evidence="2 3">
    <name type="scientific">Ligilactobacillus equi DSM 15833 = JCM 10991</name>
    <dbReference type="NCBI Taxonomy" id="1423740"/>
    <lineage>
        <taxon>Bacteria</taxon>
        <taxon>Bacillati</taxon>
        <taxon>Bacillota</taxon>
        <taxon>Bacilli</taxon>
        <taxon>Lactobacillales</taxon>
        <taxon>Lactobacillaceae</taxon>
        <taxon>Ligilactobacillus</taxon>
    </lineage>
</organism>
<dbReference type="STRING" id="1423740.FC36_GL000418"/>
<sequence>MLCEDIGIQRYQLLEILADLRDNYQLSFGVQDDVVHLQTEYYKVEEIAKQLYNSSLFFRCLRQLLLNRRKKNMTQISKELMISQSTGYRLMKKIKQALSNYGLEVVRGIVVGDEMKMRMLIAILESKYGLEIYHYDKHDYRWIYDWITQANGGLDRQNVLDNPRQWSYFEKLVIIGIIREHKGYPLVESPVFQRDIGTQKWWLSDYIRDEINKYVDFSQLSLNSEVTFINYLAGVMVITKTMFFHSKFTAESRQKLYDYAFSSSHYRRLKANLETTFKTDFYNSDILRHLLFDIYRENLFDQYLFREEREFETYFAQRDQEVHPLLYRLVKQVFKRSFTTPVPDVYLRKVAMVLQGYFMEQLDLRCPINILENGHTIYETLKSDMALSGDAYEICKIVPNQATMTTLTAQGNQLIIVTPDFWEYLDQFSLGPNTVVIRMVKSQTLAMM</sequence>
<dbReference type="InterPro" id="IPR007737">
    <property type="entry name" value="Mga_HTH"/>
</dbReference>
<proteinExistence type="predicted"/>
<reference evidence="2 3" key="1">
    <citation type="journal article" date="2015" name="Genome Announc.">
        <title>Expanding the biotechnology potential of lactobacilli through comparative genomics of 213 strains and associated genera.</title>
        <authorList>
            <person name="Sun Z."/>
            <person name="Harris H.M."/>
            <person name="McCann A."/>
            <person name="Guo C."/>
            <person name="Argimon S."/>
            <person name="Zhang W."/>
            <person name="Yang X."/>
            <person name="Jeffery I.B."/>
            <person name="Cooney J.C."/>
            <person name="Kagawa T.F."/>
            <person name="Liu W."/>
            <person name="Song Y."/>
            <person name="Salvetti E."/>
            <person name="Wrobel A."/>
            <person name="Rasinkangas P."/>
            <person name="Parkhill J."/>
            <person name="Rea M.C."/>
            <person name="O'Sullivan O."/>
            <person name="Ritari J."/>
            <person name="Douillard F.P."/>
            <person name="Paul Ross R."/>
            <person name="Yang R."/>
            <person name="Briner A.E."/>
            <person name="Felis G.E."/>
            <person name="de Vos W.M."/>
            <person name="Barrangou R."/>
            <person name="Klaenhammer T.R."/>
            <person name="Caufield P.W."/>
            <person name="Cui Y."/>
            <person name="Zhang H."/>
            <person name="O'Toole P.W."/>
        </authorList>
    </citation>
    <scope>NUCLEOTIDE SEQUENCE [LARGE SCALE GENOMIC DNA]</scope>
    <source>
        <strain evidence="2 3">DSM 15833</strain>
    </source>
</reference>
<protein>
    <recommendedName>
        <fullName evidence="1">Mga helix-turn-helix domain-containing protein</fullName>
    </recommendedName>
</protein>
<evidence type="ECO:0000259" key="1">
    <source>
        <dbReference type="Pfam" id="PF05043"/>
    </source>
</evidence>
<gene>
    <name evidence="2" type="ORF">FC36_GL000418</name>
</gene>
<dbReference type="Proteomes" id="UP000051048">
    <property type="component" value="Unassembled WGS sequence"/>
</dbReference>
<dbReference type="Pfam" id="PF05043">
    <property type="entry name" value="Mga"/>
    <property type="match status" value="1"/>
</dbReference>
<dbReference type="RefSeq" id="WP_025020905.1">
    <property type="nucleotide sequence ID" value="NZ_AZFH01000087.1"/>
</dbReference>
<dbReference type="AlphaFoldDB" id="A0A0R1TF13"/>
<name>A0A0R1TF13_9LACO</name>
<accession>A0A0R1TF13</accession>